<feature type="domain" description="Crinkler effector protein N-terminal" evidence="4">
    <location>
        <begin position="3"/>
        <end position="99"/>
    </location>
</feature>
<dbReference type="Proteomes" id="UP000789739">
    <property type="component" value="Unassembled WGS sequence"/>
</dbReference>
<dbReference type="AlphaFoldDB" id="A0A9N9DZ89"/>
<dbReference type="Pfam" id="PF20147">
    <property type="entry name" value="Crinkler"/>
    <property type="match status" value="1"/>
</dbReference>
<dbReference type="OrthoDB" id="2414517at2759"/>
<keyword evidence="6" id="KW-1185">Reference proteome</keyword>
<organism evidence="5 6">
    <name type="scientific">Paraglomus brasilianum</name>
    <dbReference type="NCBI Taxonomy" id="144538"/>
    <lineage>
        <taxon>Eukaryota</taxon>
        <taxon>Fungi</taxon>
        <taxon>Fungi incertae sedis</taxon>
        <taxon>Mucoromycota</taxon>
        <taxon>Glomeromycotina</taxon>
        <taxon>Glomeromycetes</taxon>
        <taxon>Paraglomerales</taxon>
        <taxon>Paraglomeraceae</taxon>
        <taxon>Paraglomus</taxon>
    </lineage>
</organism>
<gene>
    <name evidence="5" type="ORF">PBRASI_LOCUS10669</name>
</gene>
<protein>
    <submittedName>
        <fullName evidence="5">7193_t:CDS:1</fullName>
    </submittedName>
</protein>
<evidence type="ECO:0000313" key="5">
    <source>
        <dbReference type="EMBL" id="CAG8658777.1"/>
    </source>
</evidence>
<evidence type="ECO:0000313" key="6">
    <source>
        <dbReference type="Proteomes" id="UP000789739"/>
    </source>
</evidence>
<dbReference type="GO" id="GO:0043657">
    <property type="term" value="C:host cell"/>
    <property type="evidence" value="ECO:0007669"/>
    <property type="project" value="UniProtKB-SubCell"/>
</dbReference>
<name>A0A9N9DZ89_9GLOM</name>
<evidence type="ECO:0000259" key="4">
    <source>
        <dbReference type="Pfam" id="PF20147"/>
    </source>
</evidence>
<evidence type="ECO:0000256" key="3">
    <source>
        <dbReference type="ARBA" id="ARBA00022525"/>
    </source>
</evidence>
<comment type="subcellular location">
    <subcellularLocation>
        <location evidence="1">Host cell</location>
    </subcellularLocation>
    <subcellularLocation>
        <location evidence="2">Secreted</location>
    </subcellularLocation>
</comment>
<keyword evidence="3" id="KW-0964">Secreted</keyword>
<evidence type="ECO:0000256" key="2">
    <source>
        <dbReference type="ARBA" id="ARBA00004613"/>
    </source>
</evidence>
<evidence type="ECO:0000256" key="1">
    <source>
        <dbReference type="ARBA" id="ARBA00004340"/>
    </source>
</evidence>
<reference evidence="5" key="1">
    <citation type="submission" date="2021-06" db="EMBL/GenBank/DDBJ databases">
        <authorList>
            <person name="Kallberg Y."/>
            <person name="Tangrot J."/>
            <person name="Rosling A."/>
        </authorList>
    </citation>
    <scope>NUCLEOTIDE SEQUENCE</scope>
    <source>
        <strain evidence="5">BR232B</strain>
    </source>
</reference>
<dbReference type="GO" id="GO:0005576">
    <property type="term" value="C:extracellular region"/>
    <property type="evidence" value="ECO:0007669"/>
    <property type="project" value="UniProtKB-SubCell"/>
</dbReference>
<comment type="caution">
    <text evidence="5">The sequence shown here is derived from an EMBL/GenBank/DDBJ whole genome shotgun (WGS) entry which is preliminary data.</text>
</comment>
<dbReference type="InterPro" id="IPR045379">
    <property type="entry name" value="Crinkler_N"/>
</dbReference>
<feature type="non-terminal residue" evidence="5">
    <location>
        <position position="423"/>
    </location>
</feature>
<proteinExistence type="predicted"/>
<accession>A0A9N9DZ89</accession>
<dbReference type="EMBL" id="CAJVPI010003466">
    <property type="protein sequence ID" value="CAG8658777.1"/>
    <property type="molecule type" value="Genomic_DNA"/>
</dbReference>
<sequence>MSITLICLVKGNTSTNAFSVKINRDKPISELKEAIKVKKAPCFDDIPADKLKLWKVKIPDNHNSKLANPALDVELLAIQDVGDYWTKKPPKRHIHIIVEPPVSITTSSCELIELQEKLASFENNHRVFIIKALYGKQCKTFLWPIDIGTVILDSIKLPILKVLPFPQDTKPEDLTLHFTKADEKNCEELGLEDDATFQQYLKSCAMQVSLTLKVQINTVQKPFSNWKLSKVCELLGLASSIDEFPTFNCNIDKLDSEKAKDLMAHLCKDLRFRYKVIHGKTEATWSEYISPFLVTATSLFDGLVKLYPQLYVAGKYGRGPFDFCLKLLGVIIGVVEVKKEDFDQGMAQNVIQLHLSLETNRKRKHDKIEDEFADKAYGIVTDGRAWYFVEFIMDGDKPKISVHSETPAVLDWTEESESLDKGA</sequence>